<sequence>MLAPPTPRRRWVVLDIRSAPVGFTPGYRNFVGLTHRVASIAMLIDNGVQVVTHHLEERREDDLLSRLWELMKPNDVAIGGTAIDARWTLLLHRSWMRRFPSLDISILNVEADSRSGAGEDLPADDSGKSRVNVPLGPSANEVIRLHQLALNAIDRV</sequence>
<reference evidence="1 2" key="1">
    <citation type="submission" date="2016-10" db="EMBL/GenBank/DDBJ databases">
        <authorList>
            <person name="de Groot N.N."/>
        </authorList>
    </citation>
    <scope>NUCLEOTIDE SEQUENCE [LARGE SCALE GENOMIC DNA]</scope>
    <source>
        <strain evidence="1 2">DSM 22489</strain>
    </source>
</reference>
<proteinExistence type="predicted"/>
<keyword evidence="2" id="KW-1185">Reference proteome</keyword>
<gene>
    <name evidence="1" type="ORF">SAMN05421819_3089</name>
</gene>
<dbReference type="Proteomes" id="UP000236728">
    <property type="component" value="Unassembled WGS sequence"/>
</dbReference>
<protein>
    <submittedName>
        <fullName evidence="1">Uncharacterized protein</fullName>
    </submittedName>
</protein>
<dbReference type="AlphaFoldDB" id="A0A1H6AEZ8"/>
<accession>A0A1H6AEZ8</accession>
<name>A0A1H6AEZ8_9BACT</name>
<evidence type="ECO:0000313" key="1">
    <source>
        <dbReference type="EMBL" id="SEG46744.1"/>
    </source>
</evidence>
<dbReference type="EMBL" id="FNVA01000005">
    <property type="protein sequence ID" value="SEG46744.1"/>
    <property type="molecule type" value="Genomic_DNA"/>
</dbReference>
<organism evidence="1 2">
    <name type="scientific">Bryocella elongata</name>
    <dbReference type="NCBI Taxonomy" id="863522"/>
    <lineage>
        <taxon>Bacteria</taxon>
        <taxon>Pseudomonadati</taxon>
        <taxon>Acidobacteriota</taxon>
        <taxon>Terriglobia</taxon>
        <taxon>Terriglobales</taxon>
        <taxon>Acidobacteriaceae</taxon>
        <taxon>Bryocella</taxon>
    </lineage>
</organism>
<evidence type="ECO:0000313" key="2">
    <source>
        <dbReference type="Proteomes" id="UP000236728"/>
    </source>
</evidence>